<feature type="region of interest" description="Disordered" evidence="1">
    <location>
        <begin position="63"/>
        <end position="98"/>
    </location>
</feature>
<evidence type="ECO:0000256" key="1">
    <source>
        <dbReference type="SAM" id="MobiDB-lite"/>
    </source>
</evidence>
<dbReference type="GO" id="GO:0005634">
    <property type="term" value="C:nucleus"/>
    <property type="evidence" value="ECO:0007669"/>
    <property type="project" value="TreeGrafter"/>
</dbReference>
<protein>
    <submittedName>
        <fullName evidence="3">VQ motif-containing protein 20</fullName>
    </submittedName>
</protein>
<feature type="region of interest" description="Disordered" evidence="1">
    <location>
        <begin position="1"/>
        <end position="38"/>
    </location>
</feature>
<dbReference type="InterPro" id="IPR008889">
    <property type="entry name" value="VQ"/>
</dbReference>
<sequence>MGKGQGGLKMNRESHLIRKSSSSSLSKAQQQRPPVIIYTHPPKVIHTHARNFMELVQKLTGLYRTDPEDNGGGEEVLKPPTPPRKEEPKANEAASPEEVESSCYNCVDYAKNYAVFESDFLCSNNKPLLTFADPSFFFSG</sequence>
<dbReference type="InterPro" id="IPR039607">
    <property type="entry name" value="VQ_8/17/18/20/21/25"/>
</dbReference>
<feature type="domain" description="VQ" evidence="2">
    <location>
        <begin position="39"/>
        <end position="62"/>
    </location>
</feature>
<dbReference type="AlphaFoldDB" id="A0A445J9S1"/>
<name>A0A445J9S1_GLYSO</name>
<evidence type="ECO:0000313" key="3">
    <source>
        <dbReference type="EMBL" id="RZB95199.1"/>
    </source>
</evidence>
<dbReference type="Pfam" id="PF05678">
    <property type="entry name" value="VQ"/>
    <property type="match status" value="1"/>
</dbReference>
<dbReference type="EMBL" id="QZWG01000008">
    <property type="protein sequence ID" value="RZB95199.1"/>
    <property type="molecule type" value="Genomic_DNA"/>
</dbReference>
<dbReference type="Gramene" id="XM_028391574.1">
    <property type="protein sequence ID" value="XP_028247375.1"/>
    <property type="gene ID" value="LOC114424735"/>
</dbReference>
<gene>
    <name evidence="3" type="ORF">D0Y65_019574</name>
</gene>
<accession>A0A445J9S1</accession>
<proteinExistence type="predicted"/>
<comment type="caution">
    <text evidence="3">The sequence shown here is derived from an EMBL/GenBank/DDBJ whole genome shotgun (WGS) entry which is preliminary data.</text>
</comment>
<reference evidence="3 4" key="1">
    <citation type="submission" date="2018-09" db="EMBL/GenBank/DDBJ databases">
        <title>A high-quality reference genome of wild soybean provides a powerful tool to mine soybean genomes.</title>
        <authorList>
            <person name="Xie M."/>
            <person name="Chung C.Y.L."/>
            <person name="Li M.-W."/>
            <person name="Wong F.-L."/>
            <person name="Chan T.-F."/>
            <person name="Lam H.-M."/>
        </authorList>
    </citation>
    <scope>NUCLEOTIDE SEQUENCE [LARGE SCALE GENOMIC DNA]</scope>
    <source>
        <strain evidence="4">cv. W05</strain>
        <tissue evidence="3">Hypocotyl of etiolated seedlings</tissue>
    </source>
</reference>
<evidence type="ECO:0000259" key="2">
    <source>
        <dbReference type="Pfam" id="PF05678"/>
    </source>
</evidence>
<evidence type="ECO:0000313" key="4">
    <source>
        <dbReference type="Proteomes" id="UP000289340"/>
    </source>
</evidence>
<dbReference type="PANTHER" id="PTHR33143">
    <property type="entry name" value="F16F4.1 PROTEIN-RELATED"/>
    <property type="match status" value="1"/>
</dbReference>
<dbReference type="PANTHER" id="PTHR33143:SF63">
    <property type="entry name" value="F16F4.1 PROTEIN"/>
    <property type="match status" value="1"/>
</dbReference>
<dbReference type="Proteomes" id="UP000289340">
    <property type="component" value="Chromosome 8"/>
</dbReference>
<keyword evidence="4" id="KW-1185">Reference proteome</keyword>
<organism evidence="3 4">
    <name type="scientific">Glycine soja</name>
    <name type="common">Wild soybean</name>
    <dbReference type="NCBI Taxonomy" id="3848"/>
    <lineage>
        <taxon>Eukaryota</taxon>
        <taxon>Viridiplantae</taxon>
        <taxon>Streptophyta</taxon>
        <taxon>Embryophyta</taxon>
        <taxon>Tracheophyta</taxon>
        <taxon>Spermatophyta</taxon>
        <taxon>Magnoliopsida</taxon>
        <taxon>eudicotyledons</taxon>
        <taxon>Gunneridae</taxon>
        <taxon>Pentapetalae</taxon>
        <taxon>rosids</taxon>
        <taxon>fabids</taxon>
        <taxon>Fabales</taxon>
        <taxon>Fabaceae</taxon>
        <taxon>Papilionoideae</taxon>
        <taxon>50 kb inversion clade</taxon>
        <taxon>NPAAA clade</taxon>
        <taxon>indigoferoid/millettioid clade</taxon>
        <taxon>Phaseoleae</taxon>
        <taxon>Glycine</taxon>
        <taxon>Glycine subgen. Soja</taxon>
    </lineage>
</organism>